<proteinExistence type="predicted"/>
<dbReference type="Proteomes" id="UP000297245">
    <property type="component" value="Unassembled WGS sequence"/>
</dbReference>
<evidence type="ECO:0000313" key="2">
    <source>
        <dbReference type="Proteomes" id="UP000297245"/>
    </source>
</evidence>
<evidence type="ECO:0000313" key="1">
    <source>
        <dbReference type="EMBL" id="THU77789.1"/>
    </source>
</evidence>
<name>A0A4S8KQ36_DENBC</name>
<dbReference type="AlphaFoldDB" id="A0A4S8KQ36"/>
<accession>A0A4S8KQ36</accession>
<sequence length="99" mass="10894">MSNSTALKYVLPLSLSFSTTLTPFRRDQANMFPTASKTLNGKELKMGESGLIWEHGAPPYLPASYLDLSPYFLPQNSYDSCCNGLHSNEPVLSPAKPKL</sequence>
<organism evidence="1 2">
    <name type="scientific">Dendrothele bispora (strain CBS 962.96)</name>
    <dbReference type="NCBI Taxonomy" id="1314807"/>
    <lineage>
        <taxon>Eukaryota</taxon>
        <taxon>Fungi</taxon>
        <taxon>Dikarya</taxon>
        <taxon>Basidiomycota</taxon>
        <taxon>Agaricomycotina</taxon>
        <taxon>Agaricomycetes</taxon>
        <taxon>Agaricomycetidae</taxon>
        <taxon>Agaricales</taxon>
        <taxon>Agaricales incertae sedis</taxon>
        <taxon>Dendrothele</taxon>
    </lineage>
</organism>
<dbReference type="EMBL" id="ML180336">
    <property type="protein sequence ID" value="THU77789.1"/>
    <property type="molecule type" value="Genomic_DNA"/>
</dbReference>
<reference evidence="1 2" key="1">
    <citation type="journal article" date="2019" name="Nat. Ecol. Evol.">
        <title>Megaphylogeny resolves global patterns of mushroom evolution.</title>
        <authorList>
            <person name="Varga T."/>
            <person name="Krizsan K."/>
            <person name="Foldi C."/>
            <person name="Dima B."/>
            <person name="Sanchez-Garcia M."/>
            <person name="Sanchez-Ramirez S."/>
            <person name="Szollosi G.J."/>
            <person name="Szarkandi J.G."/>
            <person name="Papp V."/>
            <person name="Albert L."/>
            <person name="Andreopoulos W."/>
            <person name="Angelini C."/>
            <person name="Antonin V."/>
            <person name="Barry K.W."/>
            <person name="Bougher N.L."/>
            <person name="Buchanan P."/>
            <person name="Buyck B."/>
            <person name="Bense V."/>
            <person name="Catcheside P."/>
            <person name="Chovatia M."/>
            <person name="Cooper J."/>
            <person name="Damon W."/>
            <person name="Desjardin D."/>
            <person name="Finy P."/>
            <person name="Geml J."/>
            <person name="Haridas S."/>
            <person name="Hughes K."/>
            <person name="Justo A."/>
            <person name="Karasinski D."/>
            <person name="Kautmanova I."/>
            <person name="Kiss B."/>
            <person name="Kocsube S."/>
            <person name="Kotiranta H."/>
            <person name="LaButti K.M."/>
            <person name="Lechner B.E."/>
            <person name="Liimatainen K."/>
            <person name="Lipzen A."/>
            <person name="Lukacs Z."/>
            <person name="Mihaltcheva S."/>
            <person name="Morgado L.N."/>
            <person name="Niskanen T."/>
            <person name="Noordeloos M.E."/>
            <person name="Ohm R.A."/>
            <person name="Ortiz-Santana B."/>
            <person name="Ovrebo C."/>
            <person name="Racz N."/>
            <person name="Riley R."/>
            <person name="Savchenko A."/>
            <person name="Shiryaev A."/>
            <person name="Soop K."/>
            <person name="Spirin V."/>
            <person name="Szebenyi C."/>
            <person name="Tomsovsky M."/>
            <person name="Tulloss R.E."/>
            <person name="Uehling J."/>
            <person name="Grigoriev I.V."/>
            <person name="Vagvolgyi C."/>
            <person name="Papp T."/>
            <person name="Martin F.M."/>
            <person name="Miettinen O."/>
            <person name="Hibbett D.S."/>
            <person name="Nagy L.G."/>
        </authorList>
    </citation>
    <scope>NUCLEOTIDE SEQUENCE [LARGE SCALE GENOMIC DNA]</scope>
    <source>
        <strain evidence="1 2">CBS 962.96</strain>
    </source>
</reference>
<gene>
    <name evidence="1" type="ORF">K435DRAFT_877386</name>
</gene>
<protein>
    <submittedName>
        <fullName evidence="1">Uncharacterized protein</fullName>
    </submittedName>
</protein>
<keyword evidence="2" id="KW-1185">Reference proteome</keyword>